<protein>
    <submittedName>
        <fullName evidence="2">Uncharacterized protein</fullName>
    </submittedName>
</protein>
<sequence>MKKSNLFYGFLAGCGFMLLLSAKMNSNATDEVPRYHLTTVGSSAFVYDAVTGDYNEVSYSDLKKHSNLKSMRRY</sequence>
<evidence type="ECO:0000313" key="3">
    <source>
        <dbReference type="Proteomes" id="UP000644147"/>
    </source>
</evidence>
<name>A0ABS1C4G3_9BACT</name>
<dbReference type="RefSeq" id="WP_200506161.1">
    <property type="nucleotide sequence ID" value="NZ_JAEHFX010000004.1"/>
</dbReference>
<gene>
    <name evidence="2" type="ORF">I5M27_10490</name>
</gene>
<keyword evidence="3" id="KW-1185">Reference proteome</keyword>
<reference evidence="2 3" key="1">
    <citation type="submission" date="2020-12" db="EMBL/GenBank/DDBJ databases">
        <title>Bacterial novel species Adhaeribacter sp. BT258 isolated from soil.</title>
        <authorList>
            <person name="Jung H.-Y."/>
        </authorList>
    </citation>
    <scope>NUCLEOTIDE SEQUENCE [LARGE SCALE GENOMIC DNA]</scope>
    <source>
        <strain evidence="2 3">BT258</strain>
    </source>
</reference>
<keyword evidence="1" id="KW-0732">Signal</keyword>
<proteinExistence type="predicted"/>
<evidence type="ECO:0000256" key="1">
    <source>
        <dbReference type="SAM" id="SignalP"/>
    </source>
</evidence>
<organism evidence="2 3">
    <name type="scientific">Adhaeribacter terrigena</name>
    <dbReference type="NCBI Taxonomy" id="2793070"/>
    <lineage>
        <taxon>Bacteria</taxon>
        <taxon>Pseudomonadati</taxon>
        <taxon>Bacteroidota</taxon>
        <taxon>Cytophagia</taxon>
        <taxon>Cytophagales</taxon>
        <taxon>Hymenobacteraceae</taxon>
        <taxon>Adhaeribacter</taxon>
    </lineage>
</organism>
<dbReference type="Proteomes" id="UP000644147">
    <property type="component" value="Unassembled WGS sequence"/>
</dbReference>
<feature type="chain" id="PRO_5046818230" evidence="1">
    <location>
        <begin position="29"/>
        <end position="74"/>
    </location>
</feature>
<comment type="caution">
    <text evidence="2">The sequence shown here is derived from an EMBL/GenBank/DDBJ whole genome shotgun (WGS) entry which is preliminary data.</text>
</comment>
<accession>A0ABS1C4G3</accession>
<evidence type="ECO:0000313" key="2">
    <source>
        <dbReference type="EMBL" id="MBK0403415.1"/>
    </source>
</evidence>
<dbReference type="EMBL" id="JAEHFX010000004">
    <property type="protein sequence ID" value="MBK0403415.1"/>
    <property type="molecule type" value="Genomic_DNA"/>
</dbReference>
<feature type="signal peptide" evidence="1">
    <location>
        <begin position="1"/>
        <end position="28"/>
    </location>
</feature>